<gene>
    <name evidence="3" type="ORF">AFK62_19750</name>
    <name evidence="4" type="ORF">BN137_1054</name>
</gene>
<dbReference type="OrthoDB" id="6565124at2"/>
<proteinExistence type="predicted"/>
<reference evidence="4" key="1">
    <citation type="submission" date="2012-07" db="EMBL/GenBank/DDBJ databases">
        <authorList>
            <person name="Cummings C."/>
        </authorList>
    </citation>
    <scope>NUCLEOTIDE SEQUENCE</scope>
    <source>
        <strain evidence="4">1330</strain>
    </source>
</reference>
<protein>
    <recommendedName>
        <fullName evidence="2">Fimbrial-type adhesion domain-containing protein</fullName>
    </recommendedName>
</protein>
<dbReference type="Proteomes" id="UP000009340">
    <property type="component" value="Unassembled WGS sequence"/>
</dbReference>
<feature type="chain" id="PRO_5009968201" description="Fimbrial-type adhesion domain-containing protein" evidence="1">
    <location>
        <begin position="25"/>
        <end position="188"/>
    </location>
</feature>
<evidence type="ECO:0000256" key="1">
    <source>
        <dbReference type="SAM" id="SignalP"/>
    </source>
</evidence>
<organism evidence="4 5">
    <name type="scientific">Cronobacter condimenti 1330</name>
    <dbReference type="NCBI Taxonomy" id="1073999"/>
    <lineage>
        <taxon>Bacteria</taxon>
        <taxon>Pseudomonadati</taxon>
        <taxon>Pseudomonadota</taxon>
        <taxon>Gammaproteobacteria</taxon>
        <taxon>Enterobacterales</taxon>
        <taxon>Enterobacteriaceae</taxon>
        <taxon>Cronobacter</taxon>
    </lineage>
</organism>
<name>K8A7P3_9ENTR</name>
<evidence type="ECO:0000313" key="3">
    <source>
        <dbReference type="EMBL" id="ALB64612.1"/>
    </source>
</evidence>
<dbReference type="STRING" id="1073999.AFK62_19750"/>
<evidence type="ECO:0000259" key="2">
    <source>
        <dbReference type="Pfam" id="PF00419"/>
    </source>
</evidence>
<dbReference type="SUPFAM" id="SSF49401">
    <property type="entry name" value="Bacterial adhesins"/>
    <property type="match status" value="1"/>
</dbReference>
<feature type="signal peptide" evidence="1">
    <location>
        <begin position="1"/>
        <end position="24"/>
    </location>
</feature>
<dbReference type="InterPro" id="IPR000259">
    <property type="entry name" value="Adhesion_dom_fimbrial"/>
</dbReference>
<dbReference type="EMBL" id="CAKW01000044">
    <property type="protein sequence ID" value="CCJ71709.1"/>
    <property type="molecule type" value="Genomic_DNA"/>
</dbReference>
<dbReference type="PATRIC" id="fig|1073999.7.peg.4127"/>
<dbReference type="AlphaFoldDB" id="K8A7P3"/>
<dbReference type="PANTHER" id="PTHR33420:SF5">
    <property type="entry name" value="FIMBRIAL SUBUNIT"/>
    <property type="match status" value="1"/>
</dbReference>
<sequence>MKTKFSAIFWCGLLAAAVSHNATAATDTAATLQITGAVTDSQNDDCHIDFGNMTSINLDTRLDKMMPEGVYNGAQATPVLIYVRGDNPESTCTQRINNHQIALKFTGIPDSANGQTLGNTLSDENAAQGIGVELFHDNKSVPVNSQLPLTNTGSMGNMEIDLQMVKLDGQSPAGGQIQSNLTVEVVRL</sequence>
<dbReference type="RefSeq" id="WP_007668082.1">
    <property type="nucleotide sequence ID" value="NZ_CAKW01000044.1"/>
</dbReference>
<reference evidence="3 6" key="4">
    <citation type="journal article" date="2016" name="Genome Announc.">
        <title>Fully Closed Genome Sequences of Five Type Strains of the Genus Cronobacter and One Cronobacter sakazakii Strain.</title>
        <authorList>
            <person name="Moine D."/>
            <person name="Kassam M."/>
            <person name="Baert L."/>
            <person name="Tang Y."/>
            <person name="Barretto C."/>
            <person name="Ngom Bru C."/>
            <person name="Klijn A."/>
            <person name="Descombes P."/>
        </authorList>
    </citation>
    <scope>NUCLEOTIDE SEQUENCE [LARGE SCALE GENOMIC DNA]</scope>
    <source>
        <strain evidence="3 6">LMG 26250</strain>
    </source>
</reference>
<evidence type="ECO:0000313" key="5">
    <source>
        <dbReference type="Proteomes" id="UP000009340"/>
    </source>
</evidence>
<keyword evidence="1" id="KW-0732">Signal</keyword>
<dbReference type="PANTHER" id="PTHR33420">
    <property type="entry name" value="FIMBRIAL SUBUNIT ELFA-RELATED"/>
    <property type="match status" value="1"/>
</dbReference>
<dbReference type="InterPro" id="IPR036937">
    <property type="entry name" value="Adhesion_dom_fimbrial_sf"/>
</dbReference>
<dbReference type="GO" id="GO:0043709">
    <property type="term" value="P:cell adhesion involved in single-species biofilm formation"/>
    <property type="evidence" value="ECO:0007669"/>
    <property type="project" value="TreeGrafter"/>
</dbReference>
<evidence type="ECO:0000313" key="4">
    <source>
        <dbReference type="EMBL" id="CCJ71709.1"/>
    </source>
</evidence>
<evidence type="ECO:0000313" key="6">
    <source>
        <dbReference type="Proteomes" id="UP000067320"/>
    </source>
</evidence>
<feature type="domain" description="Fimbrial-type adhesion" evidence="2">
    <location>
        <begin position="37"/>
        <end position="185"/>
    </location>
</feature>
<dbReference type="InterPro" id="IPR050263">
    <property type="entry name" value="Bact_Fimbrial_Adh_Pro"/>
</dbReference>
<dbReference type="KEGG" id="ccon:AFK62_19750"/>
<accession>K8A7P3</accession>
<dbReference type="InterPro" id="IPR008966">
    <property type="entry name" value="Adhesion_dom_sf"/>
</dbReference>
<dbReference type="Gene3D" id="2.60.40.1090">
    <property type="entry name" value="Fimbrial-type adhesion domain"/>
    <property type="match status" value="1"/>
</dbReference>
<dbReference type="Pfam" id="PF00419">
    <property type="entry name" value="Fimbrial"/>
    <property type="match status" value="1"/>
</dbReference>
<reference evidence="6" key="3">
    <citation type="submission" date="2015-09" db="EMBL/GenBank/DDBJ databases">
        <title>Cronobacter genome sequencing and assembly.</title>
        <authorList>
            <person name="Descombes P."/>
            <person name="Baert L."/>
            <person name="Ngom-Bru C."/>
            <person name="Barretto C."/>
        </authorList>
    </citation>
    <scope>NUCLEOTIDE SEQUENCE [LARGE SCALE GENOMIC DNA]</scope>
    <source>
        <strain evidence="6">LMG 26250</strain>
    </source>
</reference>
<dbReference type="eggNOG" id="COG3539">
    <property type="taxonomic scope" value="Bacteria"/>
</dbReference>
<reference evidence="6" key="2">
    <citation type="submission" date="2015-07" db="EMBL/GenBank/DDBJ databases">
        <authorList>
            <person name="Moine D."/>
            <person name="Kassam M."/>
        </authorList>
    </citation>
    <scope>NUCLEOTIDE SEQUENCE [LARGE SCALE GENOMIC DNA]</scope>
    <source>
        <strain evidence="6">LMG 26250</strain>
    </source>
</reference>
<keyword evidence="6" id="KW-1185">Reference proteome</keyword>
<dbReference type="EMBL" id="CP012264">
    <property type="protein sequence ID" value="ALB64612.1"/>
    <property type="molecule type" value="Genomic_DNA"/>
</dbReference>
<dbReference type="GO" id="GO:0009289">
    <property type="term" value="C:pilus"/>
    <property type="evidence" value="ECO:0007669"/>
    <property type="project" value="InterPro"/>
</dbReference>
<dbReference type="Proteomes" id="UP000067320">
    <property type="component" value="Chromosome"/>
</dbReference>